<keyword evidence="1" id="KW-1133">Transmembrane helix</keyword>
<dbReference type="RefSeq" id="WP_284100303.1">
    <property type="nucleotide sequence ID" value="NZ_JARRAF010000007.1"/>
</dbReference>
<protein>
    <submittedName>
        <fullName evidence="2">Cytochrome C oxidase subunit I</fullName>
    </submittedName>
</protein>
<gene>
    <name evidence="2" type="ORF">PZA18_08050</name>
</gene>
<feature type="transmembrane region" description="Helical" evidence="1">
    <location>
        <begin position="15"/>
        <end position="37"/>
    </location>
</feature>
<name>A0ABT7DV97_9NEIS</name>
<keyword evidence="1" id="KW-0812">Transmembrane</keyword>
<dbReference type="Proteomes" id="UP001172778">
    <property type="component" value="Unassembled WGS sequence"/>
</dbReference>
<accession>A0ABT7DV97</accession>
<sequence length="194" mass="21751">MEQMQGDAIKRGRRFFLMLALISAAPVALSYFSYYFWKPKTGLSYGELLPTQPLKPMPLKDEYGNSASLVGLRGKWLLLVADGAACKEKCQDALFAIRQLRLAQGKEMERVERVWLITDGGQISPAMKNFSHGAKILSLSGENTLPVKDGEAASQYIYLIDPLGNQVMRYARDADKMKIIRELTKLLKYNEAIG</sequence>
<evidence type="ECO:0000313" key="2">
    <source>
        <dbReference type="EMBL" id="MDK2123995.1"/>
    </source>
</evidence>
<keyword evidence="1" id="KW-0472">Membrane</keyword>
<evidence type="ECO:0000313" key="3">
    <source>
        <dbReference type="Proteomes" id="UP001172778"/>
    </source>
</evidence>
<keyword evidence="3" id="KW-1185">Reference proteome</keyword>
<dbReference type="SUPFAM" id="SSF52833">
    <property type="entry name" value="Thioredoxin-like"/>
    <property type="match status" value="1"/>
</dbReference>
<comment type="caution">
    <text evidence="2">The sequence shown here is derived from an EMBL/GenBank/DDBJ whole genome shotgun (WGS) entry which is preliminary data.</text>
</comment>
<dbReference type="EMBL" id="JARRAF010000007">
    <property type="protein sequence ID" value="MDK2123995.1"/>
    <property type="molecule type" value="Genomic_DNA"/>
</dbReference>
<dbReference type="InterPro" id="IPR036249">
    <property type="entry name" value="Thioredoxin-like_sf"/>
</dbReference>
<reference evidence="2" key="1">
    <citation type="submission" date="2023-03" db="EMBL/GenBank/DDBJ databases">
        <title>Chitinimonas shenzhenensis gen. nov., sp. nov., a novel member of family Burkholderiaceae isolated from activated sludge collected in Shen Zhen, China.</title>
        <authorList>
            <person name="Wang X."/>
        </authorList>
    </citation>
    <scope>NUCLEOTIDE SEQUENCE</scope>
    <source>
        <strain evidence="2">DQS-5</strain>
    </source>
</reference>
<proteinExistence type="predicted"/>
<evidence type="ECO:0000256" key="1">
    <source>
        <dbReference type="SAM" id="Phobius"/>
    </source>
</evidence>
<organism evidence="2 3">
    <name type="scientific">Parachitinimonas caeni</name>
    <dbReference type="NCBI Taxonomy" id="3031301"/>
    <lineage>
        <taxon>Bacteria</taxon>
        <taxon>Pseudomonadati</taxon>
        <taxon>Pseudomonadota</taxon>
        <taxon>Betaproteobacteria</taxon>
        <taxon>Neisseriales</taxon>
        <taxon>Chitinibacteraceae</taxon>
        <taxon>Parachitinimonas</taxon>
    </lineage>
</organism>